<accession>A0A0H5DSP9</accession>
<dbReference type="Pfam" id="PF00535">
    <property type="entry name" value="Glycos_transf_2"/>
    <property type="match status" value="1"/>
</dbReference>
<organism evidence="2 3">
    <name type="scientific">Estrella lausannensis</name>
    <dbReference type="NCBI Taxonomy" id="483423"/>
    <lineage>
        <taxon>Bacteria</taxon>
        <taxon>Pseudomonadati</taxon>
        <taxon>Chlamydiota</taxon>
        <taxon>Chlamydiia</taxon>
        <taxon>Parachlamydiales</taxon>
        <taxon>Candidatus Criblamydiaceae</taxon>
        <taxon>Estrella</taxon>
    </lineage>
</organism>
<keyword evidence="2" id="KW-0808">Transferase</keyword>
<sequence>MEWNFSLMTKQQLDLTTAEIAADKLKDPLPYVLFEEEGYFNDYEYPKVTIVVPTYNCAQIISLTLETILDQQYPDFEVAIIDGGSQDRTLEVIKSFRDDRIRLYSVTGFHRYEMLNRGITRALGQYIAFLFPGDYYVWRHTLKLMMTKALELNSPDLIYCGAILRDGRGDLKNLYRPLTQDLLRMGQQPTTLQSCFFKKEMFKKIGKFDTGLKLRGGFDLLCRFMQASDLRFGSVHRILTDYDLRIVTKEMVVTHFFESMRIVYRYFGLRATLRWLKHQKDISRLFKLWFSRLKVSFLGR</sequence>
<proteinExistence type="predicted"/>
<dbReference type="Proteomes" id="UP000220251">
    <property type="component" value="Unassembled WGS sequence"/>
</dbReference>
<dbReference type="SUPFAM" id="SSF53448">
    <property type="entry name" value="Nucleotide-diphospho-sugar transferases"/>
    <property type="match status" value="1"/>
</dbReference>
<keyword evidence="3" id="KW-1185">Reference proteome</keyword>
<dbReference type="PANTHER" id="PTHR22916">
    <property type="entry name" value="GLYCOSYLTRANSFERASE"/>
    <property type="match status" value="1"/>
</dbReference>
<dbReference type="AlphaFoldDB" id="A0A0H5DSP9"/>
<reference evidence="3" key="1">
    <citation type="submission" date="2015-06" db="EMBL/GenBank/DDBJ databases">
        <authorList>
            <person name="Bertelli C."/>
        </authorList>
    </citation>
    <scope>NUCLEOTIDE SEQUENCE [LARGE SCALE GENOMIC DNA]</scope>
    <source>
        <strain evidence="3">CRIB-30</strain>
    </source>
</reference>
<evidence type="ECO:0000259" key="1">
    <source>
        <dbReference type="Pfam" id="PF00535"/>
    </source>
</evidence>
<evidence type="ECO:0000313" key="3">
    <source>
        <dbReference type="Proteomes" id="UP000220251"/>
    </source>
</evidence>
<dbReference type="InterPro" id="IPR001173">
    <property type="entry name" value="Glyco_trans_2-like"/>
</dbReference>
<dbReference type="InterPro" id="IPR029044">
    <property type="entry name" value="Nucleotide-diphossugar_trans"/>
</dbReference>
<protein>
    <submittedName>
        <fullName evidence="2">Glycosyltransferase</fullName>
    </submittedName>
</protein>
<feature type="domain" description="Glycosyltransferase 2-like" evidence="1">
    <location>
        <begin position="49"/>
        <end position="130"/>
    </location>
</feature>
<evidence type="ECO:0000313" key="2">
    <source>
        <dbReference type="EMBL" id="CRX39343.1"/>
    </source>
</evidence>
<dbReference type="EMBL" id="CWGJ01000027">
    <property type="protein sequence ID" value="CRX39343.1"/>
    <property type="molecule type" value="Genomic_DNA"/>
</dbReference>
<dbReference type="Gene3D" id="3.90.550.10">
    <property type="entry name" value="Spore Coat Polysaccharide Biosynthesis Protein SpsA, Chain A"/>
    <property type="match status" value="1"/>
</dbReference>
<dbReference type="PANTHER" id="PTHR22916:SF65">
    <property type="entry name" value="SLR1065 PROTEIN"/>
    <property type="match status" value="1"/>
</dbReference>
<name>A0A0H5DSP9_9BACT</name>
<dbReference type="GO" id="GO:0016758">
    <property type="term" value="F:hexosyltransferase activity"/>
    <property type="evidence" value="ECO:0007669"/>
    <property type="project" value="UniProtKB-ARBA"/>
</dbReference>
<gene>
    <name evidence="2" type="ORF">ELAC_2021</name>
</gene>